<organism evidence="1 2">
    <name type="scientific">Rhizobium fabae</name>
    <dbReference type="NCBI Taxonomy" id="573179"/>
    <lineage>
        <taxon>Bacteria</taxon>
        <taxon>Pseudomonadati</taxon>
        <taxon>Pseudomonadota</taxon>
        <taxon>Alphaproteobacteria</taxon>
        <taxon>Hyphomicrobiales</taxon>
        <taxon>Rhizobiaceae</taxon>
        <taxon>Rhizobium/Agrobacterium group</taxon>
        <taxon>Rhizobium</taxon>
    </lineage>
</organism>
<evidence type="ECO:0000313" key="2">
    <source>
        <dbReference type="Proteomes" id="UP000545490"/>
    </source>
</evidence>
<protein>
    <submittedName>
        <fullName evidence="1">Uncharacterized protein</fullName>
    </submittedName>
</protein>
<accession>A0A7W6FIP9</accession>
<evidence type="ECO:0000313" key="1">
    <source>
        <dbReference type="EMBL" id="MBB3914616.1"/>
    </source>
</evidence>
<dbReference type="EMBL" id="JACIDG010000004">
    <property type="protein sequence ID" value="MBB3914616.1"/>
    <property type="molecule type" value="Genomic_DNA"/>
</dbReference>
<name>A0A7W6FIP9_9HYPH</name>
<proteinExistence type="predicted"/>
<dbReference type="AlphaFoldDB" id="A0A7W6FIP9"/>
<gene>
    <name evidence="1" type="ORF">GGQ65_001898</name>
</gene>
<reference evidence="1 2" key="1">
    <citation type="submission" date="2020-08" db="EMBL/GenBank/DDBJ databases">
        <title>Genomic Encyclopedia of Type Strains, Phase IV (KMG-IV): sequencing the most valuable type-strain genomes for metagenomic binning, comparative biology and taxonomic classification.</title>
        <authorList>
            <person name="Goeker M."/>
        </authorList>
    </citation>
    <scope>NUCLEOTIDE SEQUENCE [LARGE SCALE GENOMIC DNA]</scope>
    <source>
        <strain evidence="1 2">DSM 19331</strain>
    </source>
</reference>
<sequence length="41" mass="4761">MCKRIFEILLDVITLATFQSRPIEGRRRHPFRQGSKSGITT</sequence>
<dbReference type="Proteomes" id="UP000545490">
    <property type="component" value="Unassembled WGS sequence"/>
</dbReference>
<comment type="caution">
    <text evidence="1">The sequence shown here is derived from an EMBL/GenBank/DDBJ whole genome shotgun (WGS) entry which is preliminary data.</text>
</comment>
<dbReference type="RefSeq" id="WP_281015386.1">
    <property type="nucleotide sequence ID" value="NZ_JACIDG010000004.1"/>
</dbReference>